<dbReference type="AlphaFoldDB" id="A0A9X7UEL8"/>
<sequence length="79" mass="8693">MGSENVFEAIKQAIEGAPRNGYVAELHLQCIKYAAALEGISGREFCERLELGNAWGTEFAKMRKIAPRLKAAGLNIEKI</sequence>
<dbReference type="InterPro" id="IPR056975">
    <property type="entry name" value="HTH_73"/>
</dbReference>
<evidence type="ECO:0000313" key="3">
    <source>
        <dbReference type="Proteomes" id="UP000515377"/>
    </source>
</evidence>
<protein>
    <submittedName>
        <fullName evidence="2">Transcription factor</fullName>
    </submittedName>
</protein>
<feature type="domain" description="HTH-like" evidence="1">
    <location>
        <begin position="5"/>
        <end position="71"/>
    </location>
</feature>
<evidence type="ECO:0000313" key="2">
    <source>
        <dbReference type="EMBL" id="QNG48888.1"/>
    </source>
</evidence>
<dbReference type="EMBL" id="CP060122">
    <property type="protein sequence ID" value="QNG48888.1"/>
    <property type="molecule type" value="Genomic_DNA"/>
</dbReference>
<proteinExistence type="predicted"/>
<name>A0A9X7UEL8_SPHYA</name>
<organism evidence="2 3">
    <name type="scientific">Sphingobium yanoikuyae</name>
    <name type="common">Sphingomonas yanoikuyae</name>
    <dbReference type="NCBI Taxonomy" id="13690"/>
    <lineage>
        <taxon>Bacteria</taxon>
        <taxon>Pseudomonadati</taxon>
        <taxon>Pseudomonadota</taxon>
        <taxon>Alphaproteobacteria</taxon>
        <taxon>Sphingomonadales</taxon>
        <taxon>Sphingomonadaceae</taxon>
        <taxon>Sphingobium</taxon>
    </lineage>
</organism>
<dbReference type="Proteomes" id="UP000515377">
    <property type="component" value="Chromosome"/>
</dbReference>
<reference evidence="2 3" key="1">
    <citation type="submission" date="2020-07" db="EMBL/GenBank/DDBJ databases">
        <title>Whole genome sequence of Sphingobium yanoikuyae A3.</title>
        <authorList>
            <person name="Han S.-S."/>
        </authorList>
    </citation>
    <scope>NUCLEOTIDE SEQUENCE [LARGE SCALE GENOMIC DNA]</scope>
    <source>
        <strain evidence="2 3">A3</strain>
    </source>
</reference>
<evidence type="ECO:0000259" key="1">
    <source>
        <dbReference type="Pfam" id="PF24718"/>
    </source>
</evidence>
<accession>A0A9X7UEL8</accession>
<dbReference type="Pfam" id="PF24718">
    <property type="entry name" value="HTH_73"/>
    <property type="match status" value="1"/>
</dbReference>
<gene>
    <name evidence="2" type="ORF">H3V42_05425</name>
</gene>